<name>A0A9R1XFQ4_LACSA</name>
<dbReference type="AlphaFoldDB" id="A0A9R1XFQ4"/>
<dbReference type="GO" id="GO:0005666">
    <property type="term" value="C:RNA polymerase III complex"/>
    <property type="evidence" value="ECO:0000318"/>
    <property type="project" value="GO_Central"/>
</dbReference>
<evidence type="ECO:0000313" key="3">
    <source>
        <dbReference type="Proteomes" id="UP000235145"/>
    </source>
</evidence>
<proteinExistence type="predicted"/>
<evidence type="ECO:0000313" key="2">
    <source>
        <dbReference type="EMBL" id="KAJ0210849.1"/>
    </source>
</evidence>
<dbReference type="PANTHER" id="PTHR12069">
    <property type="entry name" value="DNA-DIRECTED RNA POLYMERASES III 80 KDA POLYPEPTIDE RNA POLYMERASE III SUBUNIT 5"/>
    <property type="match status" value="1"/>
</dbReference>
<gene>
    <name evidence="2" type="ORF">LSAT_V11C400216090</name>
</gene>
<reference evidence="2 3" key="1">
    <citation type="journal article" date="2017" name="Nat. Commun.">
        <title>Genome assembly with in vitro proximity ligation data and whole-genome triplication in lettuce.</title>
        <authorList>
            <person name="Reyes-Chin-Wo S."/>
            <person name="Wang Z."/>
            <person name="Yang X."/>
            <person name="Kozik A."/>
            <person name="Arikit S."/>
            <person name="Song C."/>
            <person name="Xia L."/>
            <person name="Froenicke L."/>
            <person name="Lavelle D.O."/>
            <person name="Truco M.J."/>
            <person name="Xia R."/>
            <person name="Zhu S."/>
            <person name="Xu C."/>
            <person name="Xu H."/>
            <person name="Xu X."/>
            <person name="Cox K."/>
            <person name="Korf I."/>
            <person name="Meyers B.C."/>
            <person name="Michelmore R.W."/>
        </authorList>
    </citation>
    <scope>NUCLEOTIDE SEQUENCE [LARGE SCALE GENOMIC DNA]</scope>
    <source>
        <strain evidence="3">cv. Salinas</strain>
        <tissue evidence="2">Seedlings</tissue>
    </source>
</reference>
<organism evidence="2 3">
    <name type="scientific">Lactuca sativa</name>
    <name type="common">Garden lettuce</name>
    <dbReference type="NCBI Taxonomy" id="4236"/>
    <lineage>
        <taxon>Eukaryota</taxon>
        <taxon>Viridiplantae</taxon>
        <taxon>Streptophyta</taxon>
        <taxon>Embryophyta</taxon>
        <taxon>Tracheophyta</taxon>
        <taxon>Spermatophyta</taxon>
        <taxon>Magnoliopsida</taxon>
        <taxon>eudicotyledons</taxon>
        <taxon>Gunneridae</taxon>
        <taxon>Pentapetalae</taxon>
        <taxon>asterids</taxon>
        <taxon>campanulids</taxon>
        <taxon>Asterales</taxon>
        <taxon>Asteraceae</taxon>
        <taxon>Cichorioideae</taxon>
        <taxon>Cichorieae</taxon>
        <taxon>Lactucinae</taxon>
        <taxon>Lactuca</taxon>
    </lineage>
</organism>
<evidence type="ECO:0008006" key="4">
    <source>
        <dbReference type="Google" id="ProtNLM"/>
    </source>
</evidence>
<protein>
    <recommendedName>
        <fullName evidence="4">DNA-directed RNA polymerase III subunit RPC5</fullName>
    </recommendedName>
</protein>
<keyword evidence="3" id="KW-1185">Reference proteome</keyword>
<dbReference type="Proteomes" id="UP000235145">
    <property type="component" value="Unassembled WGS sequence"/>
</dbReference>
<dbReference type="Pfam" id="PF04801">
    <property type="entry name" value="RPC5"/>
    <property type="match status" value="3"/>
</dbReference>
<dbReference type="GO" id="GO:0006351">
    <property type="term" value="P:DNA-templated transcription"/>
    <property type="evidence" value="ECO:0007669"/>
    <property type="project" value="InterPro"/>
</dbReference>
<accession>A0A9R1XFQ4</accession>
<dbReference type="EMBL" id="NBSK02000004">
    <property type="protein sequence ID" value="KAJ0210849.1"/>
    <property type="molecule type" value="Genomic_DNA"/>
</dbReference>
<dbReference type="PANTHER" id="PTHR12069:SF0">
    <property type="entry name" value="DNA-DIRECTED RNA POLYMERASE III SUBUNIT RPC5"/>
    <property type="match status" value="1"/>
</dbReference>
<feature type="region of interest" description="Disordered" evidence="1">
    <location>
        <begin position="375"/>
        <end position="395"/>
    </location>
</feature>
<evidence type="ECO:0000256" key="1">
    <source>
        <dbReference type="SAM" id="MobiDB-lite"/>
    </source>
</evidence>
<comment type="caution">
    <text evidence="2">The sequence shown here is derived from an EMBL/GenBank/DDBJ whole genome shotgun (WGS) entry which is preliminary data.</text>
</comment>
<sequence>MDLDDAKPPPVSTMYTVPPPHDANGNVNMDTHATQLNAGDQVVREIDVLHTSSADVNSKLYVLQYPLRQQWRPHNLQERCKKVKLNPQTAEVKIDLNVDGDKAMANQVLSTSWKPPSIADYAVGILKGNELHLKYVNAVVKLRPSMQHLKPLKKMNTSHAEVDMIDSEDIKEEKDIKQRKLNEQNEDTKEPVLFFSGVDFSQIPCALLKLPLEERYKTMLSEGRPLQFNTFKHIAPDSNVEDIFKVLQSHAQLVQGLWVSKCKLKYDEDGGKNVLIRDYMMLLFSKNPIVRDTQLPEAPEKMKDILHKFASRRECFKDWKFKELRDDLFIKEYPNIVEEQKKIWDHMEPQLIECLISKNLKHGIDHMRTTLTINNNNNNNKNNVETKTTSVSTPSRGVKLDETQEALIKVFKYQKHITFTFLYKNQLGRIFKKYFLIEKKSTMILNKIHQRLRVMNVNTSQEELLKTLNQVAVNIHGVFVSKSSSDHPQYDDFRNVVINLLVAQGPKARLRRGSIEAAASMQLKRVPNNTEFRKVITEMCTSQSSRWVLKSGD</sequence>
<dbReference type="InterPro" id="IPR006886">
    <property type="entry name" value="RNA_pol_III_Rpc5"/>
</dbReference>
<feature type="compositionally biased region" description="Polar residues" evidence="1">
    <location>
        <begin position="385"/>
        <end position="395"/>
    </location>
</feature>